<dbReference type="OrthoDB" id="24581at2759"/>
<accession>A0A8J5QH91</accession>
<proteinExistence type="inferred from homology"/>
<dbReference type="Pfam" id="PF20143">
    <property type="entry name" value="NAD_kinase_C"/>
    <property type="match status" value="1"/>
</dbReference>
<dbReference type="Proteomes" id="UP000694255">
    <property type="component" value="Unassembled WGS sequence"/>
</dbReference>
<dbReference type="AlphaFoldDB" id="A0A8J5QH91"/>
<dbReference type="GO" id="GO:0006741">
    <property type="term" value="P:NADP+ biosynthetic process"/>
    <property type="evidence" value="ECO:0007669"/>
    <property type="project" value="InterPro"/>
</dbReference>
<comment type="caution">
    <text evidence="1">The sequence shown here is derived from an EMBL/GenBank/DDBJ whole genome shotgun (WGS) entry which is preliminary data.</text>
</comment>
<dbReference type="RefSeq" id="XP_049265931.1">
    <property type="nucleotide sequence ID" value="XM_049410424.1"/>
</dbReference>
<sequence length="404" mass="45525">MFKRLIPKNSNTTRIANPYSNSPLLLRFLTMQSKPLLSIEQCRELPSARFPEYIKEATGKLYNVIWRSAPPTNIYVVKKPWDTTVREAMIEFINHLHKEYPSVNVIVSEDVADELTHELISTSKIFDPNIKHTIYTGTRKEIVERTDLMVTLGGDGTILRGVSYFSNVSVPPVLSFAMGTLGFLLPFDFKNCFDTFRMVYESRSKALHRNRLECHVIRKDPEAKKENGEMIHAMNDITLHRGSLPNLTSLDIFIDDEFFTTTVADGLVFATPTGSTAYSLSAGGSITHPAVPCILLTPICPRSLSFRPLILPITSDIMIKLSESNRNPSIELTIDGISQHDLRVGDEIHVVSDQHVPTSPDLDKKKSWGIWCITKGPNDWTKDINELLGFNSGFRGQKNKPQHL</sequence>
<gene>
    <name evidence="1" type="ORF">J8A68_000719</name>
</gene>
<dbReference type="GeneID" id="73467520"/>
<organism evidence="1 2">
    <name type="scientific">[Candida] subhashii</name>
    <dbReference type="NCBI Taxonomy" id="561895"/>
    <lineage>
        <taxon>Eukaryota</taxon>
        <taxon>Fungi</taxon>
        <taxon>Dikarya</taxon>
        <taxon>Ascomycota</taxon>
        <taxon>Saccharomycotina</taxon>
        <taxon>Pichiomycetes</taxon>
        <taxon>Debaryomycetaceae</taxon>
        <taxon>Spathaspora</taxon>
    </lineage>
</organism>
<dbReference type="FunFam" id="2.60.200.30:FF:000014">
    <property type="entry name" value="Mitochondrial NADH kinase"/>
    <property type="match status" value="1"/>
</dbReference>
<dbReference type="PANTHER" id="PTHR20275">
    <property type="entry name" value="NAD KINASE"/>
    <property type="match status" value="1"/>
</dbReference>
<dbReference type="PANTHER" id="PTHR20275:SF26">
    <property type="entry name" value="NADH KINASE POS5, MITOCHONDRIAL"/>
    <property type="match status" value="1"/>
</dbReference>
<dbReference type="EMBL" id="JAGSYN010000047">
    <property type="protein sequence ID" value="KAG7665699.1"/>
    <property type="molecule type" value="Genomic_DNA"/>
</dbReference>
<keyword evidence="2" id="KW-1185">Reference proteome</keyword>
<dbReference type="HAMAP" id="MF_00361">
    <property type="entry name" value="NAD_kinase"/>
    <property type="match status" value="1"/>
</dbReference>
<name>A0A8J5QH91_9ASCO</name>
<reference evidence="1 2" key="1">
    <citation type="journal article" date="2021" name="DNA Res.">
        <title>Genome analysis of Candida subhashii reveals its hybrid nature and dual mitochondrial genome conformations.</title>
        <authorList>
            <person name="Mixao V."/>
            <person name="Hegedusova E."/>
            <person name="Saus E."/>
            <person name="Pryszcz L.P."/>
            <person name="Cillingova A."/>
            <person name="Nosek J."/>
            <person name="Gabaldon T."/>
        </authorList>
    </citation>
    <scope>NUCLEOTIDE SEQUENCE [LARGE SCALE GENOMIC DNA]</scope>
    <source>
        <strain evidence="1 2">CBS 10753</strain>
    </source>
</reference>
<evidence type="ECO:0000313" key="2">
    <source>
        <dbReference type="Proteomes" id="UP000694255"/>
    </source>
</evidence>
<evidence type="ECO:0000313" key="1">
    <source>
        <dbReference type="EMBL" id="KAG7665699.1"/>
    </source>
</evidence>
<dbReference type="Pfam" id="PF01513">
    <property type="entry name" value="NAD_kinase"/>
    <property type="match status" value="1"/>
</dbReference>
<dbReference type="InterPro" id="IPR002504">
    <property type="entry name" value="NADK"/>
</dbReference>
<dbReference type="GO" id="GO:0003951">
    <property type="term" value="F:NAD+ kinase activity"/>
    <property type="evidence" value="ECO:0007669"/>
    <property type="project" value="InterPro"/>
</dbReference>
<protein>
    <submittedName>
        <fullName evidence="1">POS5</fullName>
    </submittedName>
</protein>